<dbReference type="OrthoDB" id="9815400at2"/>
<feature type="transmembrane region" description="Helical" evidence="1">
    <location>
        <begin position="133"/>
        <end position="152"/>
    </location>
</feature>
<reference evidence="2 3" key="1">
    <citation type="submission" date="2016-10" db="EMBL/GenBank/DDBJ databases">
        <authorList>
            <person name="de Groot N.N."/>
        </authorList>
    </citation>
    <scope>NUCLEOTIDE SEQUENCE [LARGE SCALE GENOMIC DNA]</scope>
    <source>
        <strain evidence="2 3">DSM 26424</strain>
    </source>
</reference>
<dbReference type="RefSeq" id="WP_089841901.1">
    <property type="nucleotide sequence ID" value="NZ_FNEJ01000001.1"/>
</dbReference>
<dbReference type="GO" id="GO:0005886">
    <property type="term" value="C:plasma membrane"/>
    <property type="evidence" value="ECO:0007669"/>
    <property type="project" value="TreeGrafter"/>
</dbReference>
<dbReference type="InterPro" id="IPR005325">
    <property type="entry name" value="DUF308_memb"/>
</dbReference>
<proteinExistence type="predicted"/>
<feature type="transmembrane region" description="Helical" evidence="1">
    <location>
        <begin position="43"/>
        <end position="64"/>
    </location>
</feature>
<accession>A0A1G8HUQ5</accession>
<protein>
    <submittedName>
        <fullName evidence="2">Uncharacterized membrane protein HdeD, DUF308 family</fullName>
    </submittedName>
</protein>
<feature type="transmembrane region" description="Helical" evidence="1">
    <location>
        <begin position="100"/>
        <end position="121"/>
    </location>
</feature>
<dbReference type="PANTHER" id="PTHR34989">
    <property type="entry name" value="PROTEIN HDED"/>
    <property type="match status" value="1"/>
</dbReference>
<sequence length="185" mass="19133">MTHHPDPTPQRPRRRPDWRWTLALGLLLILGGIVALLNPFAASLTAVAIAAVVFMLAGVLQLWIAFNGGGETGGRVALGLLGLLILAFGVSLMANPLAGLLSLTLLVGLFFVGTGVVRLWIGLSLRTRPGWGWLAGSGAVSLALGLMILVFLPEAAPGLLGLFLGVDLLTSGAGATALALHLRHG</sequence>
<evidence type="ECO:0000256" key="1">
    <source>
        <dbReference type="SAM" id="Phobius"/>
    </source>
</evidence>
<dbReference type="InterPro" id="IPR052712">
    <property type="entry name" value="Acid_resist_chaperone_HdeD"/>
</dbReference>
<evidence type="ECO:0000313" key="3">
    <source>
        <dbReference type="Proteomes" id="UP000199093"/>
    </source>
</evidence>
<evidence type="ECO:0000313" key="2">
    <source>
        <dbReference type="EMBL" id="SDI10386.1"/>
    </source>
</evidence>
<name>A0A1G8HUQ5_9RHOB</name>
<dbReference type="Pfam" id="PF03729">
    <property type="entry name" value="DUF308"/>
    <property type="match status" value="1"/>
</dbReference>
<feature type="transmembrane region" description="Helical" evidence="1">
    <location>
        <begin position="158"/>
        <end position="180"/>
    </location>
</feature>
<keyword evidence="1" id="KW-0472">Membrane</keyword>
<keyword evidence="3" id="KW-1185">Reference proteome</keyword>
<keyword evidence="1" id="KW-0812">Transmembrane</keyword>
<dbReference type="PANTHER" id="PTHR34989:SF1">
    <property type="entry name" value="PROTEIN HDED"/>
    <property type="match status" value="1"/>
</dbReference>
<gene>
    <name evidence="2" type="ORF">SAMN04487993_100155</name>
</gene>
<dbReference type="STRING" id="555512.SAMN04487993_100155"/>
<feature type="transmembrane region" description="Helical" evidence="1">
    <location>
        <begin position="76"/>
        <end position="94"/>
    </location>
</feature>
<organism evidence="2 3">
    <name type="scientific">Salipiger marinus</name>
    <dbReference type="NCBI Taxonomy" id="555512"/>
    <lineage>
        <taxon>Bacteria</taxon>
        <taxon>Pseudomonadati</taxon>
        <taxon>Pseudomonadota</taxon>
        <taxon>Alphaproteobacteria</taxon>
        <taxon>Rhodobacterales</taxon>
        <taxon>Roseobacteraceae</taxon>
        <taxon>Salipiger</taxon>
    </lineage>
</organism>
<dbReference type="Proteomes" id="UP000199093">
    <property type="component" value="Unassembled WGS sequence"/>
</dbReference>
<feature type="transmembrane region" description="Helical" evidence="1">
    <location>
        <begin position="20"/>
        <end position="37"/>
    </location>
</feature>
<keyword evidence="1" id="KW-1133">Transmembrane helix</keyword>
<dbReference type="AlphaFoldDB" id="A0A1G8HUQ5"/>
<dbReference type="EMBL" id="FNEJ01000001">
    <property type="protein sequence ID" value="SDI10386.1"/>
    <property type="molecule type" value="Genomic_DNA"/>
</dbReference>